<dbReference type="InterPro" id="IPR016208">
    <property type="entry name" value="Ald_Oxase/xanthine_DH-like"/>
</dbReference>
<organism evidence="4 5">
    <name type="scientific">Candidatus Acidianus copahuensis</name>
    <dbReference type="NCBI Taxonomy" id="1160895"/>
    <lineage>
        <taxon>Archaea</taxon>
        <taxon>Thermoproteota</taxon>
        <taxon>Thermoprotei</taxon>
        <taxon>Sulfolobales</taxon>
        <taxon>Sulfolobaceae</taxon>
        <taxon>Acidianus</taxon>
    </lineage>
</organism>
<evidence type="ECO:0000259" key="3">
    <source>
        <dbReference type="SMART" id="SM01008"/>
    </source>
</evidence>
<dbReference type="InterPro" id="IPR053554">
    <property type="entry name" value="Glyceraldehyde_dh-related"/>
</dbReference>
<keyword evidence="5" id="KW-1185">Reference proteome</keyword>
<sequence length="709" mass="77422">MQYVGRPIKRIEDPRLITGKGTYVDDIKLPGEMFVAFLRSSKPHAYINVKKAEGIFTGEDINPGADFPIASKEVTYVGQPIAIVIAKDRYEAYDLLESIEVEYTDLPFTLDPEKAVKDEVKVYTGLKSNIYFNKQYISGDADKALEKSDLVIDGELINQRVIASPIETRGILANFDGQKLTVWSSTQSAHFLRRNLVSYLGMSNVRVIQPDVGGAFGSKIISHPEYYAVSKLAIRTGFPLKWVPTRTEEMISAGHGRDKKFKFKVGFKRDGTITALKGDVIGDLGAPYYDANDDESGNVLSTTRMILGPYRIRDALVNAIAVHTNKVPTTSYRGAGRPEATYFIERIINMIANEVKLDPIDVRLKNVIRPEEMPYKNGFGITYDTGDYPSILERARSQYKELISEAKRDECVGLGMYVEITSFGPWETARVFAKSDGKVVVITGSGPHGQGDATGMAQIAADVLGISMDEIEVKWGDTDIIEDGIGTWGSRTITVGGSAVMKASQELRERLVSASAKMLNAQPDEIEISNGKITSRKDSKSATIREVISFAYSNGIPLDVTYVYNPGKPTTPYGVHMALVNVDKDTGIIKVKKYVAIDDIGKVINPLTAEGQIQGGVVQGIAQAIYEEAVIDGQGSLVDSNLNDYGFPTAVESPTIIWEYIEKGLSSHPTGSKGVGEAGAVVGTPVIVNAVENCLGKKIVKMPIKIDEV</sequence>
<dbReference type="STRING" id="1160895.CM19_03285"/>
<feature type="domain" description="Aldehyde oxidase/xanthine dehydrogenase a/b hammerhead" evidence="3">
    <location>
        <begin position="18"/>
        <end position="107"/>
    </location>
</feature>
<dbReference type="InterPro" id="IPR046867">
    <property type="entry name" value="AldOxase/xan_DH_MoCoBD2"/>
</dbReference>
<dbReference type="SUPFAM" id="SSF54665">
    <property type="entry name" value="CO dehydrogenase molybdoprotein N-domain-like"/>
    <property type="match status" value="1"/>
</dbReference>
<accession>A0A031LR58</accession>
<dbReference type="InterPro" id="IPR036856">
    <property type="entry name" value="Ald_Oxase/Xan_DH_a/b_sf"/>
</dbReference>
<gene>
    <name evidence="4" type="ORF">CM19_03285</name>
</gene>
<evidence type="ECO:0000256" key="1">
    <source>
        <dbReference type="ARBA" id="ARBA00022505"/>
    </source>
</evidence>
<keyword evidence="2" id="KW-0560">Oxidoreductase</keyword>
<dbReference type="GO" id="GO:0016491">
    <property type="term" value="F:oxidoreductase activity"/>
    <property type="evidence" value="ECO:0007669"/>
    <property type="project" value="UniProtKB-KW"/>
</dbReference>
<dbReference type="Proteomes" id="UP000024332">
    <property type="component" value="Unassembled WGS sequence"/>
</dbReference>
<dbReference type="EMBL" id="JFZT01000019">
    <property type="protein sequence ID" value="EZQ10867.1"/>
    <property type="molecule type" value="Genomic_DNA"/>
</dbReference>
<dbReference type="RefSeq" id="WP_048098966.1">
    <property type="nucleotide sequence ID" value="NZ_JFZT01000019.1"/>
</dbReference>
<dbReference type="PANTHER" id="PTHR11908:SF132">
    <property type="entry name" value="ALDEHYDE OXIDASE 1-RELATED"/>
    <property type="match status" value="1"/>
</dbReference>
<dbReference type="InterPro" id="IPR037165">
    <property type="entry name" value="AldOxase/xan_DH_Mopterin-bd_sf"/>
</dbReference>
<reference evidence="4 5" key="1">
    <citation type="submission" date="2014-03" db="EMBL/GenBank/DDBJ databases">
        <title>Draft genome sequence of the novel thermoacidophilic archaea Acidianus copahuensis ALE1 strain, isolated from Copahue volcanic area in Neuquen Argentina.</title>
        <authorList>
            <person name="Urbieta M.S."/>
            <person name="Rascovan N."/>
            <person name="Castro C."/>
            <person name="Revale S."/>
            <person name="Giaveno M.A."/>
            <person name="Vazquez M.P."/>
            <person name="Donati E.R."/>
        </authorList>
    </citation>
    <scope>NUCLEOTIDE SEQUENCE [LARGE SCALE GENOMIC DNA]</scope>
    <source>
        <strain evidence="4 5">ALE1</strain>
    </source>
</reference>
<evidence type="ECO:0000313" key="4">
    <source>
        <dbReference type="EMBL" id="EZQ10867.1"/>
    </source>
</evidence>
<name>A0A031LR58_9CREN</name>
<evidence type="ECO:0000256" key="2">
    <source>
        <dbReference type="ARBA" id="ARBA00023002"/>
    </source>
</evidence>
<dbReference type="InterPro" id="IPR008274">
    <property type="entry name" value="AldOxase/xan_DH_MoCoBD1"/>
</dbReference>
<dbReference type="AlphaFoldDB" id="A0A031LR58"/>
<dbReference type="OrthoDB" id="57164at2157"/>
<dbReference type="GO" id="GO:0005506">
    <property type="term" value="F:iron ion binding"/>
    <property type="evidence" value="ECO:0007669"/>
    <property type="project" value="InterPro"/>
</dbReference>
<dbReference type="NCBIfam" id="NF041018">
    <property type="entry name" value="glyceraldDH_alpha"/>
    <property type="match status" value="1"/>
</dbReference>
<dbReference type="SUPFAM" id="SSF56003">
    <property type="entry name" value="Molybdenum cofactor-binding domain"/>
    <property type="match status" value="1"/>
</dbReference>
<dbReference type="InterPro" id="IPR000674">
    <property type="entry name" value="Ald_Oxase/Xan_DH_a/b"/>
</dbReference>
<dbReference type="Gene3D" id="3.30.365.10">
    <property type="entry name" value="Aldehyde oxidase/xanthine dehydrogenase, molybdopterin binding domain"/>
    <property type="match status" value="4"/>
</dbReference>
<dbReference type="SMART" id="SM01008">
    <property type="entry name" value="Ald_Xan_dh_C"/>
    <property type="match status" value="1"/>
</dbReference>
<dbReference type="Gene3D" id="3.90.1170.50">
    <property type="entry name" value="Aldehyde oxidase/xanthine dehydrogenase, a/b hammerhead"/>
    <property type="match status" value="1"/>
</dbReference>
<dbReference type="PANTHER" id="PTHR11908">
    <property type="entry name" value="XANTHINE DEHYDROGENASE"/>
    <property type="match status" value="1"/>
</dbReference>
<protein>
    <submittedName>
        <fullName evidence="4">Carbon monoxide dehydrogenase</fullName>
    </submittedName>
</protein>
<evidence type="ECO:0000313" key="5">
    <source>
        <dbReference type="Proteomes" id="UP000024332"/>
    </source>
</evidence>
<dbReference type="Pfam" id="PF01315">
    <property type="entry name" value="Ald_Xan_dh_C"/>
    <property type="match status" value="1"/>
</dbReference>
<dbReference type="Pfam" id="PF02738">
    <property type="entry name" value="MoCoBD_1"/>
    <property type="match status" value="1"/>
</dbReference>
<dbReference type="Pfam" id="PF20256">
    <property type="entry name" value="MoCoBD_2"/>
    <property type="match status" value="1"/>
</dbReference>
<keyword evidence="1" id="KW-0500">Molybdenum</keyword>
<proteinExistence type="predicted"/>
<comment type="caution">
    <text evidence="4">The sequence shown here is derived from an EMBL/GenBank/DDBJ whole genome shotgun (WGS) entry which is preliminary data.</text>
</comment>